<dbReference type="Gene3D" id="3.40.50.300">
    <property type="entry name" value="P-loop containing nucleotide triphosphate hydrolases"/>
    <property type="match status" value="1"/>
</dbReference>
<protein>
    <recommendedName>
        <fullName evidence="3">Sulfotransferase family protein</fullName>
    </recommendedName>
</protein>
<dbReference type="InterPro" id="IPR027417">
    <property type="entry name" value="P-loop_NTPase"/>
</dbReference>
<evidence type="ECO:0000313" key="1">
    <source>
        <dbReference type="EMBL" id="GEM16481.1"/>
    </source>
</evidence>
<proteinExistence type="predicted"/>
<comment type="caution">
    <text evidence="1">The sequence shown here is derived from an EMBL/GenBank/DDBJ whole genome shotgun (WGS) entry which is preliminary data.</text>
</comment>
<dbReference type="Proteomes" id="UP000484858">
    <property type="component" value="Unassembled WGS sequence"/>
</dbReference>
<reference evidence="1 2" key="1">
    <citation type="submission" date="2013-04" db="EMBL/GenBank/DDBJ databases">
        <title>Gluconobacter oxydans NBRC 3293 whole genome sequence.</title>
        <authorList>
            <person name="Matsutani M."/>
            <person name="Yakushi T."/>
            <person name="Matsushita K."/>
        </authorList>
    </citation>
    <scope>NUCLEOTIDE SEQUENCE [LARGE SCALE GENOMIC DNA]</scope>
    <source>
        <strain evidence="1 2">NBRC 3293</strain>
    </source>
</reference>
<gene>
    <name evidence="1" type="ORF">NBRC3293_0978</name>
</gene>
<evidence type="ECO:0000313" key="2">
    <source>
        <dbReference type="Proteomes" id="UP000484858"/>
    </source>
</evidence>
<evidence type="ECO:0008006" key="3">
    <source>
        <dbReference type="Google" id="ProtNLM"/>
    </source>
</evidence>
<accession>A0A829WUQ3</accession>
<sequence>MADLMPYNSATLLSFRYNPVFASNIPGRQCSCHRIQDQDTIMTTPSAAQTVHHDRDLPAGRDGMKAEGPGLPQRLLCSTFRVRQYNDVHARAADLRLRLPLGRKRLQRIERIREAGALFIHVPKNGGTSICDLLYGGIMMHETWRYYQHVAPDLCRTLPSFAIWRDPVKRFVSAWAFARRGGTSRVKIHPSVNALYRSFHTLDHAIDHVESCSSVYEMDHIFRPQTLYVCDRNGRLAVDQLFSMDRISSLPDLVPVLKGKTIPHLNGNSHDVVPTAAQAKRIRQIYSADEALRPAG</sequence>
<organism evidence="1 2">
    <name type="scientific">Gluconobacter oxydans NBRC 3293</name>
    <dbReference type="NCBI Taxonomy" id="1315969"/>
    <lineage>
        <taxon>Bacteria</taxon>
        <taxon>Pseudomonadati</taxon>
        <taxon>Pseudomonadota</taxon>
        <taxon>Alphaproteobacteria</taxon>
        <taxon>Acetobacterales</taxon>
        <taxon>Acetobacteraceae</taxon>
        <taxon>Gluconobacter</taxon>
    </lineage>
</organism>
<name>A0A829WUQ3_GLUOY</name>
<dbReference type="AlphaFoldDB" id="A0A829WUQ3"/>
<dbReference type="EMBL" id="BARJ01000005">
    <property type="protein sequence ID" value="GEM16481.1"/>
    <property type="molecule type" value="Genomic_DNA"/>
</dbReference>